<dbReference type="Pfam" id="PF18989">
    <property type="entry name" value="DUF5722"/>
    <property type="match status" value="1"/>
</dbReference>
<sequence length="1258" mass="139495">MQTKFTFLSLLLLAILGTGVRAQSFDLAFDTNGARRMTITEPTPGTYAIAVTGNDAFVPTAAFSPGSYDPDNVYVISFEYDAPAGLDFLEIFYGPVNSARRVTFADLPATTGFQTFKAFMKFDVDNWDSPFQSFRFDFSRTGRPSLSIRNLQLRAPTATEVIPLNLDPAQTNPNATTVTPDGNGGFDIVTSGADPWVATQPFTDAYDPATTYVLQYDYFGDALDDFRVFFGEPWTPTRMAEFGPLPAAATATRFTGFMQEGDVDWLADPVTKLRLDFGRQPGKTINVNELYLREPTFSEAADVEPPVVLETVPLEFNVGATSSGLIATETGPREYEFNTSGNDPWIRTKSVTELYNIDSTYIIEFEYQAAEGYNLLEIFFGPPINGTQLLNAGELPAATGWTTFTVNPRLFLDNFQDDKRTEFRFDFGKNENVAKTILIRNPVLRKPTAQEKIDERNSDKFLSQVINQQFNQYRTTTYADRVSDVKIDETEVTITGTLTGAGPYFLAEVDPEDYGFNLDTYENLTPITAVGGEFTVTQTRFAPLADRDKDRLYARWVVVTDDGDGTYTKTSPLSWATDIVAIAANNLAEEKAETVKGLDGLSPYALANNFGDLTDLGVKSMKINLLLNGVFALNANANTTTYQFNGKSYNINQNFVDNLDSRIVACTNAGIKTSFVLLIPVRFNNPVIDSIFRHPDASLGLYSMANVATPAGVEHYTMLVDFLAKRYSRPDGLYGRMDQWIIHNEVDAHTSWTHAGQKPAPLYTQIYDRSMRMVHFTARKYNPTAKVFSSFTKHFASKVGGENGPNFRSKEILTVLGGLMKLESDYEWGIGWHSYPTNLFNPKVWEDSPATTPLNFNAAQITPRNLEVIDAYVRQESVLYNGKKVRTILLSENGFSSNADRNANANETTQAAALAYFWKKTYRRLPAIENIQLHRWVDNPNEAGLEFGLWTNVPGTVEEFNTKKEGWFVWEAAGTNQEDAVLDPYRSTIGISDWSEIQFAFASETTPWPVTMSIACDDPTTETVVSFNGEKKMPQPDGTLEFYNVASDVDQPYEVYRDGALVASDVLMVTEPTTVNVNLCTLPVEWLSFTARAKNGKQAVLNWETTVETENAGFRVERSGNARSWELLADVPALPASTQQRYELVDEAPLGASNYYRITQRDFDGTESTSPVRRVQFSGAGAELSISPNPSNGILKVQPPAGEVVRELELVDATGRVSLIGKPDAAGNINLGGYATGVYVLRMIAETGAVFATKVVLR</sequence>
<comment type="caution">
    <text evidence="3">The sequence shown here is derived from an EMBL/GenBank/DDBJ whole genome shotgun (WGS) entry which is preliminary data.</text>
</comment>
<dbReference type="InterPro" id="IPR017853">
    <property type="entry name" value="GH"/>
</dbReference>
<dbReference type="Proteomes" id="UP000770785">
    <property type="component" value="Unassembled WGS sequence"/>
</dbReference>
<keyword evidence="4" id="KW-1185">Reference proteome</keyword>
<dbReference type="EMBL" id="JAATJH010000010">
    <property type="protein sequence ID" value="NJC28321.1"/>
    <property type="molecule type" value="Genomic_DNA"/>
</dbReference>
<proteinExistence type="predicted"/>
<evidence type="ECO:0000313" key="4">
    <source>
        <dbReference type="Proteomes" id="UP000770785"/>
    </source>
</evidence>
<evidence type="ECO:0000256" key="1">
    <source>
        <dbReference type="SAM" id="SignalP"/>
    </source>
</evidence>
<gene>
    <name evidence="3" type="ORF">GGR27_003844</name>
</gene>
<dbReference type="InterPro" id="IPR026444">
    <property type="entry name" value="Secre_tail"/>
</dbReference>
<feature type="chain" id="PRO_5046600151" description="DUF5722 domain-containing protein" evidence="1">
    <location>
        <begin position="23"/>
        <end position="1258"/>
    </location>
</feature>
<feature type="domain" description="DUF5722" evidence="2">
    <location>
        <begin position="591"/>
        <end position="997"/>
    </location>
</feature>
<dbReference type="SUPFAM" id="SSF51445">
    <property type="entry name" value="(Trans)glycosidases"/>
    <property type="match status" value="1"/>
</dbReference>
<accession>A0ABX0XGI9</accession>
<feature type="signal peptide" evidence="1">
    <location>
        <begin position="1"/>
        <end position="22"/>
    </location>
</feature>
<name>A0ABX0XGI9_9BACT</name>
<protein>
    <recommendedName>
        <fullName evidence="2">DUF5722 domain-containing protein</fullName>
    </recommendedName>
</protein>
<evidence type="ECO:0000313" key="3">
    <source>
        <dbReference type="EMBL" id="NJC28321.1"/>
    </source>
</evidence>
<reference evidence="3 4" key="1">
    <citation type="submission" date="2020-03" db="EMBL/GenBank/DDBJ databases">
        <title>Genomic Encyclopedia of Type Strains, Phase IV (KMG-IV): sequencing the most valuable type-strain genomes for metagenomic binning, comparative biology and taxonomic classification.</title>
        <authorList>
            <person name="Goeker M."/>
        </authorList>
    </citation>
    <scope>NUCLEOTIDE SEQUENCE [LARGE SCALE GENOMIC DNA]</scope>
    <source>
        <strain evidence="3 4">DSM 105096</strain>
    </source>
</reference>
<organism evidence="3 4">
    <name type="scientific">Neolewinella antarctica</name>
    <dbReference type="NCBI Taxonomy" id="442734"/>
    <lineage>
        <taxon>Bacteria</taxon>
        <taxon>Pseudomonadati</taxon>
        <taxon>Bacteroidota</taxon>
        <taxon>Saprospiria</taxon>
        <taxon>Saprospirales</taxon>
        <taxon>Lewinellaceae</taxon>
        <taxon>Neolewinella</taxon>
    </lineage>
</organism>
<dbReference type="NCBIfam" id="TIGR04183">
    <property type="entry name" value="Por_Secre_tail"/>
    <property type="match status" value="1"/>
</dbReference>
<keyword evidence="1" id="KW-0732">Signal</keyword>
<evidence type="ECO:0000259" key="2">
    <source>
        <dbReference type="Pfam" id="PF18989"/>
    </source>
</evidence>
<dbReference type="InterPro" id="IPR043780">
    <property type="entry name" value="DUF5722"/>
</dbReference>
<dbReference type="RefSeq" id="WP_168040202.1">
    <property type="nucleotide sequence ID" value="NZ_JAATJH010000010.1"/>
</dbReference>